<dbReference type="InterPro" id="IPR001310">
    <property type="entry name" value="Histidine_triad_HIT"/>
</dbReference>
<dbReference type="eggNOG" id="COG0537">
    <property type="taxonomic scope" value="Bacteria"/>
</dbReference>
<dbReference type="Pfam" id="PF01230">
    <property type="entry name" value="HIT"/>
    <property type="match status" value="1"/>
</dbReference>
<name>A0A1Y6HL17_9XANT</name>
<evidence type="ECO:0000259" key="4">
    <source>
        <dbReference type="PROSITE" id="PS51084"/>
    </source>
</evidence>
<dbReference type="STRING" id="48664.BER92_14070"/>
<dbReference type="PROSITE" id="PS51084">
    <property type="entry name" value="HIT_2"/>
    <property type="match status" value="1"/>
</dbReference>
<evidence type="ECO:0000256" key="2">
    <source>
        <dbReference type="PIRSR" id="PIRSR601310-3"/>
    </source>
</evidence>
<dbReference type="Proteomes" id="UP000195953">
    <property type="component" value="Chromosome 1"/>
</dbReference>
<gene>
    <name evidence="5" type="ORF">PD5205_02906</name>
</gene>
<dbReference type="PANTHER" id="PTHR23089">
    <property type="entry name" value="HISTIDINE TRIAD HIT PROTEIN"/>
    <property type="match status" value="1"/>
</dbReference>
<feature type="active site" description="Tele-AMP-histidine intermediate" evidence="1">
    <location>
        <position position="150"/>
    </location>
</feature>
<dbReference type="InterPro" id="IPR019808">
    <property type="entry name" value="Histidine_triad_CS"/>
</dbReference>
<dbReference type="CDD" id="cd01276">
    <property type="entry name" value="PKCI_related"/>
    <property type="match status" value="1"/>
</dbReference>
<protein>
    <submittedName>
        <fullName evidence="5">Histidine triad-like protein</fullName>
    </submittedName>
</protein>
<dbReference type="InterPro" id="IPR036265">
    <property type="entry name" value="HIT-like_sf"/>
</dbReference>
<dbReference type="AlphaFoldDB" id="A0A1Y6HL17"/>
<dbReference type="SUPFAM" id="SSF54197">
    <property type="entry name" value="HIT-like"/>
    <property type="match status" value="1"/>
</dbReference>
<organism evidence="5 6">
    <name type="scientific">Xanthomonas fragariae</name>
    <dbReference type="NCBI Taxonomy" id="48664"/>
    <lineage>
        <taxon>Bacteria</taxon>
        <taxon>Pseudomonadati</taxon>
        <taxon>Pseudomonadota</taxon>
        <taxon>Gammaproteobacteria</taxon>
        <taxon>Lysobacterales</taxon>
        <taxon>Lysobacteraceae</taxon>
        <taxon>Xanthomonas</taxon>
    </lineage>
</organism>
<dbReference type="GO" id="GO:0003824">
    <property type="term" value="F:catalytic activity"/>
    <property type="evidence" value="ECO:0007669"/>
    <property type="project" value="InterPro"/>
</dbReference>
<dbReference type="Gene3D" id="3.30.428.10">
    <property type="entry name" value="HIT-like"/>
    <property type="match status" value="1"/>
</dbReference>
<dbReference type="PROSITE" id="PS00892">
    <property type="entry name" value="HIT_1"/>
    <property type="match status" value="1"/>
</dbReference>
<proteinExistence type="predicted"/>
<feature type="short sequence motif" description="Histidine triad motif" evidence="2 3">
    <location>
        <begin position="148"/>
        <end position="152"/>
    </location>
</feature>
<feature type="domain" description="HIT" evidence="4">
    <location>
        <begin position="54"/>
        <end position="165"/>
    </location>
</feature>
<accession>A0A1Y6HL17</accession>
<evidence type="ECO:0000256" key="1">
    <source>
        <dbReference type="PIRSR" id="PIRSR601310-1"/>
    </source>
</evidence>
<reference evidence="5 6" key="1">
    <citation type="submission" date="2017-05" db="EMBL/GenBank/DDBJ databases">
        <authorList>
            <person name="Song R."/>
            <person name="Chenine A.L."/>
            <person name="Ruprecht R.M."/>
        </authorList>
    </citation>
    <scope>NUCLEOTIDE SEQUENCE [LARGE SCALE GENOMIC DNA]</scope>
    <source>
        <strain evidence="5">PD5205</strain>
    </source>
</reference>
<sequence>MWIAAPCRTPSVPEVRCFEAGVGEFKSKSSQVRTVSSCQSQLTNPNPPSMTDTIFGKIIRREIPATIVFEDDEVLGFQDIAPQAPVHVLFIPKQHAIPTLDDVPPEQALLVGKLAIAAAAYARERGLAQDGYRIVMNCREHAGQTVFHIHLHLLAGAPLGRFGTP</sequence>
<dbReference type="InterPro" id="IPR011146">
    <property type="entry name" value="HIT-like"/>
</dbReference>
<dbReference type="EMBL" id="LT853885">
    <property type="protein sequence ID" value="SMR04195.1"/>
    <property type="molecule type" value="Genomic_DNA"/>
</dbReference>
<evidence type="ECO:0000256" key="3">
    <source>
        <dbReference type="PROSITE-ProRule" id="PRU00464"/>
    </source>
</evidence>
<evidence type="ECO:0000313" key="6">
    <source>
        <dbReference type="Proteomes" id="UP000195953"/>
    </source>
</evidence>
<evidence type="ECO:0000313" key="5">
    <source>
        <dbReference type="EMBL" id="SMR04195.1"/>
    </source>
</evidence>
<dbReference type="PRINTS" id="PR00332">
    <property type="entry name" value="HISTRIAD"/>
</dbReference>